<dbReference type="PANTHER" id="PTHR30469">
    <property type="entry name" value="MULTIDRUG RESISTANCE PROTEIN MDTA"/>
    <property type="match status" value="1"/>
</dbReference>
<gene>
    <name evidence="4" type="ORF">ACFOSU_07120</name>
</gene>
<dbReference type="RefSeq" id="WP_380687892.1">
    <property type="nucleotide sequence ID" value="NZ_JBHRSS010000003.1"/>
</dbReference>
<protein>
    <submittedName>
        <fullName evidence="4">Efflux RND transporter periplasmic adaptor subunit</fullName>
    </submittedName>
</protein>
<proteinExistence type="inferred from homology"/>
<evidence type="ECO:0000259" key="2">
    <source>
        <dbReference type="Pfam" id="PF25876"/>
    </source>
</evidence>
<reference evidence="5" key="1">
    <citation type="journal article" date="2019" name="Int. J. Syst. Evol. Microbiol.">
        <title>The Global Catalogue of Microorganisms (GCM) 10K type strain sequencing project: providing services to taxonomists for standard genome sequencing and annotation.</title>
        <authorList>
            <consortium name="The Broad Institute Genomics Platform"/>
            <consortium name="The Broad Institute Genome Sequencing Center for Infectious Disease"/>
            <person name="Wu L."/>
            <person name="Ma J."/>
        </authorList>
    </citation>
    <scope>NUCLEOTIDE SEQUENCE [LARGE SCALE GENOMIC DNA]</scope>
    <source>
        <strain evidence="5">KCTC 52640</strain>
    </source>
</reference>
<name>A0ABV7ELS4_9GAMM</name>
<dbReference type="InterPro" id="IPR058625">
    <property type="entry name" value="MdtA-like_BSH"/>
</dbReference>
<evidence type="ECO:0000256" key="1">
    <source>
        <dbReference type="ARBA" id="ARBA00009477"/>
    </source>
</evidence>
<dbReference type="NCBIfam" id="TIGR01730">
    <property type="entry name" value="RND_mfp"/>
    <property type="match status" value="1"/>
</dbReference>
<keyword evidence="5" id="KW-1185">Reference proteome</keyword>
<comment type="similarity">
    <text evidence="1">Belongs to the membrane fusion protein (MFP) (TC 8.A.1) family.</text>
</comment>
<dbReference type="SUPFAM" id="SSF111369">
    <property type="entry name" value="HlyD-like secretion proteins"/>
    <property type="match status" value="1"/>
</dbReference>
<feature type="domain" description="Multidrug resistance protein MdtA-like alpha-helical hairpin" evidence="2">
    <location>
        <begin position="79"/>
        <end position="139"/>
    </location>
</feature>
<evidence type="ECO:0000259" key="3">
    <source>
        <dbReference type="Pfam" id="PF25917"/>
    </source>
</evidence>
<dbReference type="Gene3D" id="2.40.50.100">
    <property type="match status" value="1"/>
</dbReference>
<dbReference type="Pfam" id="PF25917">
    <property type="entry name" value="BSH_RND"/>
    <property type="match status" value="1"/>
</dbReference>
<evidence type="ECO:0000313" key="4">
    <source>
        <dbReference type="EMBL" id="MFC3103659.1"/>
    </source>
</evidence>
<accession>A0ABV7ELS4</accession>
<dbReference type="Proteomes" id="UP001595462">
    <property type="component" value="Unassembled WGS sequence"/>
</dbReference>
<dbReference type="InterPro" id="IPR006143">
    <property type="entry name" value="RND_pump_MFP"/>
</dbReference>
<dbReference type="Gene3D" id="1.10.287.470">
    <property type="entry name" value="Helix hairpin bin"/>
    <property type="match status" value="1"/>
</dbReference>
<dbReference type="InterPro" id="IPR058624">
    <property type="entry name" value="MdtA-like_HH"/>
</dbReference>
<organism evidence="4 5">
    <name type="scientific">Salinisphaera aquimarina</name>
    <dbReference type="NCBI Taxonomy" id="2094031"/>
    <lineage>
        <taxon>Bacteria</taxon>
        <taxon>Pseudomonadati</taxon>
        <taxon>Pseudomonadota</taxon>
        <taxon>Gammaproteobacteria</taxon>
        <taxon>Salinisphaerales</taxon>
        <taxon>Salinisphaeraceae</taxon>
        <taxon>Salinisphaera</taxon>
    </lineage>
</organism>
<feature type="domain" description="Multidrug resistance protein MdtA-like barrel-sandwich hybrid" evidence="3">
    <location>
        <begin position="46"/>
        <end position="169"/>
    </location>
</feature>
<evidence type="ECO:0000313" key="5">
    <source>
        <dbReference type="Proteomes" id="UP001595462"/>
    </source>
</evidence>
<comment type="caution">
    <text evidence="4">The sequence shown here is derived from an EMBL/GenBank/DDBJ whole genome shotgun (WGS) entry which is preliminary data.</text>
</comment>
<sequence length="254" mass="27579">MKHAFQDCRRWRGAGIAILVVATTVLCTSAHAQQRAKIEAIKGTVISSELSGRISSLPYREGDAFKKGAKIAEIDCALYRAERDRVSAKLQSARRTYENRQRLAELRSVGKLDVDLARLAVSESNAELRVASTNVSRCSLNAPFSGRVVRLYAREGQSVKAQEQLLEIVGQELEARIIVPARWLTWLDKGRKVSLVVEETGGTVTGSVTRIGAAVDPVSHTIPIWASLDESGPLRPGMTAAASFPDKPAAKSAE</sequence>
<dbReference type="EMBL" id="JBHRSS010000003">
    <property type="protein sequence ID" value="MFC3103659.1"/>
    <property type="molecule type" value="Genomic_DNA"/>
</dbReference>
<dbReference type="Pfam" id="PF25876">
    <property type="entry name" value="HH_MFP_RND"/>
    <property type="match status" value="1"/>
</dbReference>
<dbReference type="Gene3D" id="2.40.30.170">
    <property type="match status" value="1"/>
</dbReference>